<reference evidence="4" key="1">
    <citation type="submission" date="2021-01" db="EMBL/GenBank/DDBJ databases">
        <authorList>
            <person name="Corre E."/>
            <person name="Pelletier E."/>
            <person name="Niang G."/>
            <person name="Scheremetjew M."/>
            <person name="Finn R."/>
            <person name="Kale V."/>
            <person name="Holt S."/>
            <person name="Cochrane G."/>
            <person name="Meng A."/>
            <person name="Brown T."/>
            <person name="Cohen L."/>
        </authorList>
    </citation>
    <scope>NUCLEOTIDE SEQUENCE</scope>
    <source>
        <strain evidence="4">RCC927</strain>
    </source>
</reference>
<name>A0A7S3BHH7_9VIRI</name>
<gene>
    <name evidence="4" type="ORF">PSIN1315_LOCUS4262</name>
</gene>
<accession>A0A7S3BHH7</accession>
<dbReference type="EMBL" id="HBHY01006605">
    <property type="protein sequence ID" value="CAE0133040.1"/>
    <property type="molecule type" value="Transcribed_RNA"/>
</dbReference>
<dbReference type="Pfam" id="PF01593">
    <property type="entry name" value="Amino_oxidase"/>
    <property type="match status" value="1"/>
</dbReference>
<feature type="region of interest" description="Disordered" evidence="2">
    <location>
        <begin position="387"/>
        <end position="407"/>
    </location>
</feature>
<dbReference type="SUPFAM" id="SSF51905">
    <property type="entry name" value="FAD/NAD(P)-binding domain"/>
    <property type="match status" value="1"/>
</dbReference>
<protein>
    <recommendedName>
        <fullName evidence="3">Amine oxidase domain-containing protein</fullName>
    </recommendedName>
</protein>
<evidence type="ECO:0000256" key="1">
    <source>
        <dbReference type="ARBA" id="ARBA00005995"/>
    </source>
</evidence>
<dbReference type="InterPro" id="IPR036188">
    <property type="entry name" value="FAD/NAD-bd_sf"/>
</dbReference>
<dbReference type="Gene3D" id="3.50.50.60">
    <property type="entry name" value="FAD/NAD(P)-binding domain"/>
    <property type="match status" value="1"/>
</dbReference>
<comment type="similarity">
    <text evidence="1">Belongs to the flavin monoamine oxidase family.</text>
</comment>
<dbReference type="InterPro" id="IPR050281">
    <property type="entry name" value="Flavin_monoamine_oxidase"/>
</dbReference>
<proteinExistence type="inferred from homology"/>
<dbReference type="InterPro" id="IPR002937">
    <property type="entry name" value="Amino_oxidase"/>
</dbReference>
<evidence type="ECO:0000313" key="4">
    <source>
        <dbReference type="EMBL" id="CAE0133040.1"/>
    </source>
</evidence>
<sequence length="598" mass="62891">MRTAAGHVRLGTAIEAARAAAGVCETPLDRSLLNWHLANLEYANAAELKQLSLLHWDQDDPYDFTGTHSLLPGGNTRIVRELAKDVPIVYGCQAKAVRYSVADGVEVESHDGRCFRADAAVVTLPLGVLKAGSVAFDPPLPERKLGAIRRLGFGLLNKCALLFPYAFWGDRVDTFGSLNQSTEERGMYFMFYSYARVSGGALLIALVAGEAAQAFEKIPPAEAVSRVVSKLKGIFEPRGVAVPQPLQAICTRWGSDPLARGSYSHVATGASGDDYDILAEHVNERLFFAGEATTRHHPATMHGAFLSGLREAANVALTLDPSRRRKEQHVTKEVALGRSGNSEPEELLPDALTLANLMADALRSPDVEFLNVSAVLGGSVTFGGADGAGADDSQGGGEAGGVPSGGGTAAEGLVLARVMLPEGADPADEIKPKLEPDVEAEANGAGEAGLGVLLGADSGGQDQAGGRDGSIDAQKLETEVGDGAGVPIYLAMKRWQLDVLRRQGTEQGVLRALTGELGFSLTGRRGPTQAARELAAEIAVAQRLRRRRQQPRQLPNGNGAARRETTKVAAPPPLTGGAAGLAKLEREAADFLKLAAVG</sequence>
<evidence type="ECO:0000256" key="2">
    <source>
        <dbReference type="SAM" id="MobiDB-lite"/>
    </source>
</evidence>
<dbReference type="SUPFAM" id="SSF54373">
    <property type="entry name" value="FAD-linked reductases, C-terminal domain"/>
    <property type="match status" value="1"/>
</dbReference>
<evidence type="ECO:0000259" key="3">
    <source>
        <dbReference type="Pfam" id="PF01593"/>
    </source>
</evidence>
<feature type="domain" description="Amine oxidase" evidence="3">
    <location>
        <begin position="24"/>
        <end position="315"/>
    </location>
</feature>
<dbReference type="PANTHER" id="PTHR10742:SF373">
    <property type="entry name" value="LYSINE-SPECIFIC HISTONE DEMETHYLASE 1 HOMOLOG 2"/>
    <property type="match status" value="1"/>
</dbReference>
<feature type="region of interest" description="Disordered" evidence="2">
    <location>
        <begin position="545"/>
        <end position="574"/>
    </location>
</feature>
<dbReference type="Gene3D" id="3.90.660.10">
    <property type="match status" value="1"/>
</dbReference>
<dbReference type="PANTHER" id="PTHR10742">
    <property type="entry name" value="FLAVIN MONOAMINE OXIDASE"/>
    <property type="match status" value="1"/>
</dbReference>
<dbReference type="AlphaFoldDB" id="A0A7S3BHH7"/>
<organism evidence="4">
    <name type="scientific">Prasinoderma singulare</name>
    <dbReference type="NCBI Taxonomy" id="676789"/>
    <lineage>
        <taxon>Eukaryota</taxon>
        <taxon>Viridiplantae</taxon>
        <taxon>Prasinodermophyta</taxon>
        <taxon>Prasinodermophyceae</taxon>
        <taxon>Prasinodermales</taxon>
        <taxon>Prasinodermaceae</taxon>
        <taxon>Prasinoderma</taxon>
    </lineage>
</organism>
<feature type="compositionally biased region" description="Gly residues" evidence="2">
    <location>
        <begin position="394"/>
        <end position="407"/>
    </location>
</feature>
<dbReference type="GO" id="GO:0016491">
    <property type="term" value="F:oxidoreductase activity"/>
    <property type="evidence" value="ECO:0007669"/>
    <property type="project" value="InterPro"/>
</dbReference>